<evidence type="ECO:0000313" key="5">
    <source>
        <dbReference type="Proteomes" id="UP001058974"/>
    </source>
</evidence>
<evidence type="ECO:0000259" key="3">
    <source>
        <dbReference type="Pfam" id="PF13243"/>
    </source>
</evidence>
<evidence type="ECO:0000256" key="2">
    <source>
        <dbReference type="ARBA" id="ARBA00023235"/>
    </source>
</evidence>
<dbReference type="GO" id="GO:0042300">
    <property type="term" value="F:beta-amyrin synthase activity"/>
    <property type="evidence" value="ECO:0007669"/>
    <property type="project" value="TreeGrafter"/>
</dbReference>
<dbReference type="SUPFAM" id="SSF48239">
    <property type="entry name" value="Terpenoid cyclases/Protein prenyltransferases"/>
    <property type="match status" value="1"/>
</dbReference>
<gene>
    <name evidence="4" type="ORF">KIW84_045888</name>
</gene>
<dbReference type="InterPro" id="IPR032696">
    <property type="entry name" value="SQ_cyclase_C"/>
</dbReference>
<dbReference type="Gramene" id="Psat04G0588800-T2">
    <property type="protein sequence ID" value="KAI5422623.1"/>
    <property type="gene ID" value="KIW84_045888"/>
</dbReference>
<evidence type="ECO:0000256" key="1">
    <source>
        <dbReference type="ARBA" id="ARBA00022737"/>
    </source>
</evidence>
<dbReference type="EMBL" id="JAMSHJ010000004">
    <property type="protein sequence ID" value="KAI5422623.1"/>
    <property type="molecule type" value="Genomic_DNA"/>
</dbReference>
<protein>
    <submittedName>
        <fullName evidence="4">Beta-amyrin synthase, variant 2</fullName>
    </submittedName>
</protein>
<dbReference type="GO" id="GO:0016104">
    <property type="term" value="P:triterpenoid biosynthetic process"/>
    <property type="evidence" value="ECO:0007669"/>
    <property type="project" value="InterPro"/>
</dbReference>
<keyword evidence="5" id="KW-1185">Reference proteome</keyword>
<organism evidence="4 5">
    <name type="scientific">Pisum sativum</name>
    <name type="common">Garden pea</name>
    <name type="synonym">Lathyrus oleraceus</name>
    <dbReference type="NCBI Taxonomy" id="3888"/>
    <lineage>
        <taxon>Eukaryota</taxon>
        <taxon>Viridiplantae</taxon>
        <taxon>Streptophyta</taxon>
        <taxon>Embryophyta</taxon>
        <taxon>Tracheophyta</taxon>
        <taxon>Spermatophyta</taxon>
        <taxon>Magnoliopsida</taxon>
        <taxon>eudicotyledons</taxon>
        <taxon>Gunneridae</taxon>
        <taxon>Pentapetalae</taxon>
        <taxon>rosids</taxon>
        <taxon>fabids</taxon>
        <taxon>Fabales</taxon>
        <taxon>Fabaceae</taxon>
        <taxon>Papilionoideae</taxon>
        <taxon>50 kb inversion clade</taxon>
        <taxon>NPAAA clade</taxon>
        <taxon>Hologalegina</taxon>
        <taxon>IRL clade</taxon>
        <taxon>Fabeae</taxon>
        <taxon>Lathyrus</taxon>
    </lineage>
</organism>
<dbReference type="Pfam" id="PF13243">
    <property type="entry name" value="SQHop_cyclase_C"/>
    <property type="match status" value="1"/>
</dbReference>
<dbReference type="InterPro" id="IPR008930">
    <property type="entry name" value="Terpenoid_cyclase/PrenylTrfase"/>
</dbReference>
<reference evidence="4 5" key="1">
    <citation type="journal article" date="2022" name="Nat. Genet.">
        <title>Improved pea reference genome and pan-genome highlight genomic features and evolutionary characteristics.</title>
        <authorList>
            <person name="Yang T."/>
            <person name="Liu R."/>
            <person name="Luo Y."/>
            <person name="Hu S."/>
            <person name="Wang D."/>
            <person name="Wang C."/>
            <person name="Pandey M.K."/>
            <person name="Ge S."/>
            <person name="Xu Q."/>
            <person name="Li N."/>
            <person name="Li G."/>
            <person name="Huang Y."/>
            <person name="Saxena R.K."/>
            <person name="Ji Y."/>
            <person name="Li M."/>
            <person name="Yan X."/>
            <person name="He Y."/>
            <person name="Liu Y."/>
            <person name="Wang X."/>
            <person name="Xiang C."/>
            <person name="Varshney R.K."/>
            <person name="Ding H."/>
            <person name="Gao S."/>
            <person name="Zong X."/>
        </authorList>
    </citation>
    <scope>NUCLEOTIDE SEQUENCE [LARGE SCALE GENOMIC DNA]</scope>
    <source>
        <strain evidence="4 5">cv. Zhongwan 6</strain>
    </source>
</reference>
<name>A0A9D4XJQ6_PEA</name>
<dbReference type="PANTHER" id="PTHR11764">
    <property type="entry name" value="TERPENE CYCLASE/MUTASE FAMILY MEMBER"/>
    <property type="match status" value="1"/>
</dbReference>
<dbReference type="PANTHER" id="PTHR11764:SF58">
    <property type="entry name" value="BETA-AMYRIN SYNTHASE-RELATED"/>
    <property type="match status" value="1"/>
</dbReference>
<dbReference type="InterPro" id="IPR018333">
    <property type="entry name" value="Squalene_cyclase"/>
</dbReference>
<feature type="domain" description="Squalene cyclase C-terminal" evidence="3">
    <location>
        <begin position="5"/>
        <end position="86"/>
    </location>
</feature>
<keyword evidence="2" id="KW-0413">Isomerase</keyword>
<proteinExistence type="predicted"/>
<accession>A0A9D4XJQ6</accession>
<comment type="caution">
    <text evidence="4">The sequence shown here is derived from an EMBL/GenBank/DDBJ whole genome shotgun (WGS) entry which is preliminary data.</text>
</comment>
<dbReference type="Proteomes" id="UP001058974">
    <property type="component" value="Chromosome 4"/>
</dbReference>
<dbReference type="Gene3D" id="1.50.10.20">
    <property type="match status" value="1"/>
</dbReference>
<sequence>MYPEFKANEIDDCITNAVQFIEESQTSNGSWFGAWGICFIYSTWLALNGLEAAGKTYKNCPAISRATKFLLQTQRKDGGWGESFLSCLQKLHTIIIQKVRVKQALVQWTIDWHLKMLFGGRLKPIEEKLSLHQP</sequence>
<keyword evidence="1" id="KW-0677">Repeat</keyword>
<evidence type="ECO:0000313" key="4">
    <source>
        <dbReference type="EMBL" id="KAI5422623.1"/>
    </source>
</evidence>
<dbReference type="GO" id="GO:0005811">
    <property type="term" value="C:lipid droplet"/>
    <property type="evidence" value="ECO:0007669"/>
    <property type="project" value="InterPro"/>
</dbReference>
<dbReference type="AlphaFoldDB" id="A0A9D4XJQ6"/>